<feature type="transmembrane region" description="Helical" evidence="6">
    <location>
        <begin position="199"/>
        <end position="223"/>
    </location>
</feature>
<evidence type="ECO:0000256" key="1">
    <source>
        <dbReference type="ARBA" id="ARBA00004651"/>
    </source>
</evidence>
<dbReference type="RefSeq" id="WP_262308595.1">
    <property type="nucleotide sequence ID" value="NZ_CP106679.1"/>
</dbReference>
<dbReference type="EMBL" id="CP106679">
    <property type="protein sequence ID" value="UXP31153.1"/>
    <property type="molecule type" value="Genomic_DNA"/>
</dbReference>
<dbReference type="PANTHER" id="PTHR43124:SF3">
    <property type="entry name" value="CHLORAMPHENICOL EFFLUX PUMP RV0191"/>
    <property type="match status" value="1"/>
</dbReference>
<feature type="transmembrane region" description="Helical" evidence="6">
    <location>
        <begin position="128"/>
        <end position="150"/>
    </location>
</feature>
<proteinExistence type="predicted"/>
<feature type="transmembrane region" description="Helical" evidence="6">
    <location>
        <begin position="42"/>
        <end position="62"/>
    </location>
</feature>
<dbReference type="InterPro" id="IPR011701">
    <property type="entry name" value="MFS"/>
</dbReference>
<keyword evidence="3 6" id="KW-0812">Transmembrane</keyword>
<evidence type="ECO:0000313" key="8">
    <source>
        <dbReference type="EMBL" id="UXP31153.1"/>
    </source>
</evidence>
<dbReference type="SUPFAM" id="SSF103473">
    <property type="entry name" value="MFS general substrate transporter"/>
    <property type="match status" value="1"/>
</dbReference>
<feature type="transmembrane region" description="Helical" evidence="6">
    <location>
        <begin position="69"/>
        <end position="88"/>
    </location>
</feature>
<evidence type="ECO:0000256" key="4">
    <source>
        <dbReference type="ARBA" id="ARBA00022989"/>
    </source>
</evidence>
<accession>A0ABY6CP73</accession>
<reference evidence="8" key="1">
    <citation type="submission" date="2022-09" db="EMBL/GenBank/DDBJ databases">
        <title>Comparative genomics and taxonomic characterization of three novel marine species of genus Reichenbachiella exhibiting antioxidant and polysaccharide degradation activities.</title>
        <authorList>
            <person name="Muhammad N."/>
            <person name="Lee Y.-J."/>
            <person name="Ko J."/>
            <person name="Kim S.-G."/>
        </authorList>
    </citation>
    <scope>NUCLEOTIDE SEQUENCE</scope>
    <source>
        <strain evidence="8">BKB1-1</strain>
    </source>
</reference>
<dbReference type="Gene3D" id="1.20.1250.20">
    <property type="entry name" value="MFS general substrate transporter like domains"/>
    <property type="match status" value="2"/>
</dbReference>
<evidence type="ECO:0000259" key="7">
    <source>
        <dbReference type="PROSITE" id="PS50850"/>
    </source>
</evidence>
<name>A0ABY6CP73_9BACT</name>
<dbReference type="PANTHER" id="PTHR43124">
    <property type="entry name" value="PURINE EFFLUX PUMP PBUE"/>
    <property type="match status" value="1"/>
</dbReference>
<comment type="subcellular location">
    <subcellularLocation>
        <location evidence="1">Cell membrane</location>
        <topology evidence="1">Multi-pass membrane protein</topology>
    </subcellularLocation>
</comment>
<evidence type="ECO:0000256" key="3">
    <source>
        <dbReference type="ARBA" id="ARBA00022692"/>
    </source>
</evidence>
<keyword evidence="5 6" id="KW-0472">Membrane</keyword>
<evidence type="ECO:0000256" key="2">
    <source>
        <dbReference type="ARBA" id="ARBA00022475"/>
    </source>
</evidence>
<keyword evidence="9" id="KW-1185">Reference proteome</keyword>
<feature type="transmembrane region" description="Helical" evidence="6">
    <location>
        <begin position="359"/>
        <end position="378"/>
    </location>
</feature>
<dbReference type="Proteomes" id="UP001065174">
    <property type="component" value="Chromosome"/>
</dbReference>
<feature type="domain" description="Major facilitator superfamily (MFS) profile" evidence="7">
    <location>
        <begin position="4"/>
        <end position="380"/>
    </location>
</feature>
<evidence type="ECO:0000256" key="6">
    <source>
        <dbReference type="SAM" id="Phobius"/>
    </source>
</evidence>
<feature type="transmembrane region" description="Helical" evidence="6">
    <location>
        <begin position="290"/>
        <end position="310"/>
    </location>
</feature>
<keyword evidence="4 6" id="KW-1133">Transmembrane helix</keyword>
<dbReference type="PROSITE" id="PS50850">
    <property type="entry name" value="MFS"/>
    <property type="match status" value="1"/>
</dbReference>
<evidence type="ECO:0000256" key="5">
    <source>
        <dbReference type="ARBA" id="ARBA00023136"/>
    </source>
</evidence>
<dbReference type="InterPro" id="IPR020846">
    <property type="entry name" value="MFS_dom"/>
</dbReference>
<dbReference type="InterPro" id="IPR036259">
    <property type="entry name" value="MFS_trans_sf"/>
</dbReference>
<organism evidence="8 9">
    <name type="scientific">Reichenbachiella agarivorans</name>
    <dbReference type="NCBI Taxonomy" id="2979464"/>
    <lineage>
        <taxon>Bacteria</taxon>
        <taxon>Pseudomonadati</taxon>
        <taxon>Bacteroidota</taxon>
        <taxon>Cytophagia</taxon>
        <taxon>Cytophagales</taxon>
        <taxon>Reichenbachiellaceae</taxon>
        <taxon>Reichenbachiella</taxon>
    </lineage>
</organism>
<gene>
    <name evidence="8" type="ORF">N6H18_12420</name>
</gene>
<feature type="transmembrane region" description="Helical" evidence="6">
    <location>
        <begin position="261"/>
        <end position="284"/>
    </location>
</feature>
<feature type="transmembrane region" description="Helical" evidence="6">
    <location>
        <begin position="156"/>
        <end position="178"/>
    </location>
</feature>
<feature type="transmembrane region" description="Helical" evidence="6">
    <location>
        <begin position="331"/>
        <end position="353"/>
    </location>
</feature>
<dbReference type="CDD" id="cd17324">
    <property type="entry name" value="MFS_NepI_like"/>
    <property type="match status" value="1"/>
</dbReference>
<sequence length="393" mass="41213">MNKGLLTLAIGGFGIGMTEFVMMGILPDVALALDVTIPEAGHFISAYALGVVIGAPLFSAIGGRWPSNVVLMLLMGWFAVFNTLSSFANSYETLLVARFLSGMPHGAFFGIGAVVAGQICRPGKSAQAIAIMFGGLTVANVIGVPIGTYLGHHFHWSIAFMITGVVGLVALASVKLWMPQMPKASTAGFAEDAKLFKNPELWAVILLTTIGTGGLFCWYSYIAPLITEVAGHPDYVVSYAMTLAGIGMVIGNIVGAKLVDYFTPIHSVIISFATMAVLLIVNVYVAHDPVLILVMTFVIGVVAFTVGTPIQMVMINTAKGSEILGSSLNQSAFNMGNASGAYFAGLPIAMGYGFTSADVVGAAMATAGVLIAFGIILMRKRKKNLASQQTILQ</sequence>
<dbReference type="InterPro" id="IPR050189">
    <property type="entry name" value="MFS_Efflux_Transporters"/>
</dbReference>
<protein>
    <submittedName>
        <fullName evidence="8">MFS transporter</fullName>
    </submittedName>
</protein>
<dbReference type="Pfam" id="PF07690">
    <property type="entry name" value="MFS_1"/>
    <property type="match status" value="1"/>
</dbReference>
<feature type="transmembrane region" description="Helical" evidence="6">
    <location>
        <begin position="235"/>
        <end position="254"/>
    </location>
</feature>
<evidence type="ECO:0000313" key="9">
    <source>
        <dbReference type="Proteomes" id="UP001065174"/>
    </source>
</evidence>
<keyword evidence="2" id="KW-1003">Cell membrane</keyword>
<feature type="transmembrane region" description="Helical" evidence="6">
    <location>
        <begin position="94"/>
        <end position="116"/>
    </location>
</feature>